<dbReference type="AlphaFoldDB" id="A0A183H0Y5"/>
<evidence type="ECO:0000313" key="2">
    <source>
        <dbReference type="Proteomes" id="UP000267606"/>
    </source>
</evidence>
<dbReference type="EMBL" id="UZAJ01000499">
    <property type="protein sequence ID" value="VDO28416.1"/>
    <property type="molecule type" value="Genomic_DNA"/>
</dbReference>
<sequence length="124" mass="14076">MTSTSEENIYEVILIEDYYHNHNHYYAPTSTSFVPLLFAPFEQPAAGHPVLSACDSNRTAAIPPDACTIPFSQQRVEEVLIPSPSAYYRPFHRSCCSIFNCLIQRYAARYAALILPLNLYPLLF</sequence>
<protein>
    <submittedName>
        <fullName evidence="3">Expressed conserved protein</fullName>
    </submittedName>
</protein>
<keyword evidence="2" id="KW-1185">Reference proteome</keyword>
<proteinExistence type="predicted"/>
<organism evidence="3">
    <name type="scientific">Onchocerca flexuosa</name>
    <dbReference type="NCBI Taxonomy" id="387005"/>
    <lineage>
        <taxon>Eukaryota</taxon>
        <taxon>Metazoa</taxon>
        <taxon>Ecdysozoa</taxon>
        <taxon>Nematoda</taxon>
        <taxon>Chromadorea</taxon>
        <taxon>Rhabditida</taxon>
        <taxon>Spirurina</taxon>
        <taxon>Spiruromorpha</taxon>
        <taxon>Filarioidea</taxon>
        <taxon>Onchocercidae</taxon>
        <taxon>Onchocerca</taxon>
    </lineage>
</organism>
<evidence type="ECO:0000313" key="1">
    <source>
        <dbReference type="EMBL" id="VDO28416.1"/>
    </source>
</evidence>
<dbReference type="Proteomes" id="UP000267606">
    <property type="component" value="Unassembled WGS sequence"/>
</dbReference>
<reference evidence="1 2" key="2">
    <citation type="submission" date="2018-11" db="EMBL/GenBank/DDBJ databases">
        <authorList>
            <consortium name="Pathogen Informatics"/>
        </authorList>
    </citation>
    <scope>NUCLEOTIDE SEQUENCE [LARGE SCALE GENOMIC DNA]</scope>
</reference>
<accession>A0A183H0Y5</accession>
<reference evidence="3" key="1">
    <citation type="submission" date="2016-06" db="UniProtKB">
        <authorList>
            <consortium name="WormBaseParasite"/>
        </authorList>
    </citation>
    <scope>IDENTIFICATION</scope>
</reference>
<evidence type="ECO:0000313" key="3">
    <source>
        <dbReference type="WBParaSite" id="OFLC_0000114401-mRNA-1"/>
    </source>
</evidence>
<gene>
    <name evidence="1" type="ORF">OFLC_LOCUS1145</name>
</gene>
<dbReference type="WBParaSite" id="OFLC_0000114401-mRNA-1">
    <property type="protein sequence ID" value="OFLC_0000114401-mRNA-1"/>
    <property type="gene ID" value="OFLC_0000114401"/>
</dbReference>
<name>A0A183H0Y5_9BILA</name>